<dbReference type="InterPro" id="IPR001343">
    <property type="entry name" value="Hemolysn_Ca-bd"/>
</dbReference>
<keyword evidence="6" id="KW-0843">Virulence</keyword>
<dbReference type="PROSITE" id="PS00330">
    <property type="entry name" value="HEMOLYSIN_CALCIUM"/>
    <property type="match status" value="14"/>
</dbReference>
<dbReference type="PANTHER" id="PTHR38340:SF1">
    <property type="entry name" value="S-LAYER PROTEIN"/>
    <property type="match status" value="1"/>
</dbReference>
<evidence type="ECO:0000256" key="5">
    <source>
        <dbReference type="ARBA" id="ARBA00022737"/>
    </source>
</evidence>
<dbReference type="PRINTS" id="PR01488">
    <property type="entry name" value="RTXTOXINA"/>
</dbReference>
<dbReference type="PRINTS" id="PR00313">
    <property type="entry name" value="CABNDNGRPT"/>
</dbReference>
<dbReference type="EMBL" id="JAJATZ010000001">
    <property type="protein sequence ID" value="MCB5198070.1"/>
    <property type="molecule type" value="Genomic_DNA"/>
</dbReference>
<feature type="domain" description="Cadherin" evidence="9">
    <location>
        <begin position="1635"/>
        <end position="1735"/>
    </location>
</feature>
<dbReference type="PANTHER" id="PTHR38340">
    <property type="entry name" value="S-LAYER PROTEIN"/>
    <property type="match status" value="1"/>
</dbReference>
<dbReference type="Pfam" id="PF17803">
    <property type="entry name" value="Cadherin_4"/>
    <property type="match status" value="2"/>
</dbReference>
<evidence type="ECO:0000313" key="10">
    <source>
        <dbReference type="EMBL" id="MCB5198070.1"/>
    </source>
</evidence>
<dbReference type="Pfam" id="PF17963">
    <property type="entry name" value="Big_9"/>
    <property type="match status" value="4"/>
</dbReference>
<evidence type="ECO:0000259" key="9">
    <source>
        <dbReference type="PROSITE" id="PS50268"/>
    </source>
</evidence>
<feature type="compositionally biased region" description="Low complexity" evidence="8">
    <location>
        <begin position="2368"/>
        <end position="2380"/>
    </location>
</feature>
<proteinExistence type="predicted"/>
<keyword evidence="7" id="KW-0472">Membrane</keyword>
<evidence type="ECO:0000256" key="3">
    <source>
        <dbReference type="ARBA" id="ARBA00022525"/>
    </source>
</evidence>
<feature type="compositionally biased region" description="Basic and acidic residues" evidence="8">
    <location>
        <begin position="1205"/>
        <end position="1215"/>
    </location>
</feature>
<dbReference type="InterPro" id="IPR006141">
    <property type="entry name" value="Intein_N"/>
</dbReference>
<dbReference type="InterPro" id="IPR003995">
    <property type="entry name" value="RTX_toxin_determinant-A"/>
</dbReference>
<dbReference type="NCBIfam" id="NF012211">
    <property type="entry name" value="tand_rpt_95"/>
    <property type="match status" value="4"/>
</dbReference>
<comment type="subcellular location">
    <subcellularLocation>
        <location evidence="1">Membrane</location>
    </subcellularLocation>
    <subcellularLocation>
        <location evidence="2">Secreted</location>
    </subcellularLocation>
</comment>
<feature type="region of interest" description="Disordered" evidence="8">
    <location>
        <begin position="2782"/>
        <end position="2870"/>
    </location>
</feature>
<dbReference type="PROSITE" id="PS50817">
    <property type="entry name" value="INTEIN_N_TER"/>
    <property type="match status" value="1"/>
</dbReference>
<feature type="region of interest" description="Disordered" evidence="8">
    <location>
        <begin position="2245"/>
        <end position="2382"/>
    </location>
</feature>
<keyword evidence="5" id="KW-0677">Repeat</keyword>
<evidence type="ECO:0000256" key="2">
    <source>
        <dbReference type="ARBA" id="ARBA00004613"/>
    </source>
</evidence>
<dbReference type="Gene3D" id="2.170.16.10">
    <property type="entry name" value="Hedgehog/Intein (Hint) domain"/>
    <property type="match status" value="1"/>
</dbReference>
<organism evidence="10 11">
    <name type="scientific">Loktanella gaetbuli</name>
    <dbReference type="NCBI Taxonomy" id="2881335"/>
    <lineage>
        <taxon>Bacteria</taxon>
        <taxon>Pseudomonadati</taxon>
        <taxon>Pseudomonadota</taxon>
        <taxon>Alphaproteobacteria</taxon>
        <taxon>Rhodobacterales</taxon>
        <taxon>Roseobacteraceae</taxon>
        <taxon>Loktanella</taxon>
    </lineage>
</organism>
<keyword evidence="4" id="KW-0800">Toxin</keyword>
<dbReference type="InterPro" id="IPR040853">
    <property type="entry name" value="RapA2_cadherin-like"/>
</dbReference>
<feature type="domain" description="Cadherin" evidence="9">
    <location>
        <begin position="1418"/>
        <end position="1507"/>
    </location>
</feature>
<dbReference type="InterPro" id="IPR018511">
    <property type="entry name" value="Hemolysin-typ_Ca-bd_CS"/>
</dbReference>
<feature type="compositionally biased region" description="Gly residues" evidence="8">
    <location>
        <begin position="2796"/>
        <end position="2808"/>
    </location>
</feature>
<dbReference type="Pfam" id="PF13403">
    <property type="entry name" value="Hint_2"/>
    <property type="match status" value="1"/>
</dbReference>
<dbReference type="PROSITE" id="PS50268">
    <property type="entry name" value="CADHERIN_2"/>
    <property type="match status" value="2"/>
</dbReference>
<dbReference type="InterPro" id="IPR011049">
    <property type="entry name" value="Serralysin-like_metalloprot_C"/>
</dbReference>
<evidence type="ECO:0000256" key="4">
    <source>
        <dbReference type="ARBA" id="ARBA00022656"/>
    </source>
</evidence>
<evidence type="ECO:0000256" key="1">
    <source>
        <dbReference type="ARBA" id="ARBA00004370"/>
    </source>
</evidence>
<gene>
    <name evidence="10" type="ORF">LGQ03_02340</name>
</gene>
<evidence type="ECO:0000256" key="6">
    <source>
        <dbReference type="ARBA" id="ARBA00023026"/>
    </source>
</evidence>
<evidence type="ECO:0000256" key="8">
    <source>
        <dbReference type="SAM" id="MobiDB-lite"/>
    </source>
</evidence>
<evidence type="ECO:0000256" key="7">
    <source>
        <dbReference type="ARBA" id="ARBA00023136"/>
    </source>
</evidence>
<accession>A0ABS8BQR8</accession>
<dbReference type="Gene3D" id="2.150.10.10">
    <property type="entry name" value="Serralysin-like metalloprotease, C-terminal"/>
    <property type="match status" value="15"/>
</dbReference>
<protein>
    <submittedName>
        <fullName evidence="10">Ig-like domain-containing protein</fullName>
    </submittedName>
</protein>
<sequence length="3161" mass="319107">MTAISNVNLIYLGNYADVDVSEFTTSLLLFKTVNYDAEHAANLEGITRTSSQLSLVQATLRDAEHDGVISDNENSHDTVAYTINGTSYHNKTDSTLTGTLRVTLSDGSVRDIDALLVQQDNGDLFVSDLLNGGTLDNLSIAQIEITDIKTTDSSGWFSNQSVDNTTFAPVVVTPPAPDGDGTVLGTDGDDVINGAYNGDPEGDRIDAGDAIAAGAGPDDDIVVAGLGDDTVLAGLGEDTVFGDTAGGGETAADGDDLLFGGAGDDTVFGQGGDDTIFGDAGGDVIAVGARESFEWNKAPGIATNGHLQHFTQDTGTVNVSFTFSENYPHEIDTTLAGNVQNINGIDADGEAIDGTSSLSSELPASHKNAQYNLAFDTPVTNVSFNINDVDGDGVVRVQAFDANGQQITVNLDGGSHVTLKNTDSVAGADTIDSNGGYQEDTSDAYSTTVTIPGPVSRIEVFHSQDGYNNSGINITDVYFDGASTIVDEGVAGDDVLFGGSGNDVIEGNGGDDSIFGGSGNDTIDGDTSGQAGGTPGPVVRESFNWDLVTDAEVDSTVTQNTGAIDVTYTRTIDTGAHFSELSHDALNTQGILSGGEVVDNDTSLASETSGFGNTGQFQWAFSAPVENVSFNVNDIDGDGVVKIEAFDANGVAIPVTLTGGSHLTLKDTDSVAGADTADSNGGYQADTSPNYNLNVLVQGPVSKIVLTHTQDGHDNSGINVTDIYFNAAPDLAGGDNADAGNDFIDGGAGDDIIAGNGGDDSILGGSGDDVIRGDNGVVTDPVDPTPPQTDDTVQIAPVAGAKFTLAVWDLSTVDQTTAAGKHPTFPDGTSGNSNVVGNTFTIPVGTQPVSVGVNDNDLLFGDGDTSQVLAQSVTIDGEFGKAGTRFTPEYAYSVRDSAGNVIDVYAVELNGNETVGFVTDKPLTQDETYEVIGRISTHPHIPFNEIATSYNVPAGTGTPIGGGNGGTPIVAVDGDDVIDGGAGNDIIEGNGGQDFIDGGEGNDVITAGVGDEVDPSTAPASGMRPADDYQNAYAGGAGDDLIVGGVGDDIITGDDDSRVSEKTGQGFDAGADGSDTIFGGEGNDEIHVGTWADGEQDLANESLGNAADTAFGGAGDDILVGDNGDDVLVGDEGDDRIIAGGGQDFVSGSAGNDTITAGAGDPDGTGGQAASGARPADEYDNAFAGGSGDDTITGGAGDDIITGDDDSRVSDKTGEAFDPNADGSDVIYGGAGDDEIHVGSWADGEQGLANESLGFADDTAYGGDGNDILVGDLGNDTLYGDAGDDLIIGTGGNDKIFGGDDADTIRATAGDVVDGGTGTTTGTDFDVLEIPAGQPFINAGPGGVGLPVLDADGDSFSGRIIFTDGNGNPTGGVIDYTEIEEIRGGEPENGAPVAVEDLLTAGEDDPSGIIGNVLGNDTDPDNDTLTVSAVNGVPGDVGQPVDLPDGGTVTIAPDGTVTFDPAGDFEELGEGETATTTFTYTVTDPDGAEDTATVTITVTGTNDAPVAVMDEFPVSEDQDPTTVIGNVLDNDSDPEGDPLTVGSVNGDPANVGQPVAGDNGGLVTINPDGTVTFDPNGEFDDLAEGEEATTTVTYTPQDDSGLPGDPVTVTLTVIGTNDGPVAVADDLGAGEDDANAVIGNVLGNDTDPENDPLTVSAVNGDSNSVGVPVAADNGGTVTIAPNGTIAFDPNDDFEQLGEGETATTTVTYTVTDPDGVEDTATVTITVTGTNDAPIAVADTGVSSADMVQPLDNVLGNDTDPDLNDVLTVGAVDGDPAKVGQPVAGDNGGLVTINPDGSASFDPNGEFDNLAEGEEVTTTVTYTVIDGNGGEDSTTVTITVTGTNGAPVATNDPLTAGEDDPSGIIGNVLDNDVDPNGDPLTVAAVNGVPGDVGQPVDLPDGGTVTIAPDGTVTFDPAGDFDDLGEGEERTTTVTYTVTDPAGAEDTATVTITVTGTNDAPVAVMDEFPVSEDQDPTTVIGNVLDNDSDPEGDPLTVGSVNGDPANVGQPVAGDNGGLVTINPDGTVTFDPNGEFDDLAEGEEATTTVTYTPQDDSGLPGDPVTVTLTVIGTNDGPVASDDIFVVAADETAGDVDGNVITGDNGAGVDTDPEGDTLTVVGVNAALGGVGTPVAGDNGGLFTIAADGTVDFDPNGDFDNVGLNDVVETSVTYTISDGNGGTDTATVTFRVGGDNDGTIQGTAGDDIINPDIPYVDADGDIVDGNDAKLPGDTGNDDLILGFEGDDSIDAGDGNDEVFGGADDDTIDGGVGDDTLSGDAGNDSIFGNDGDDSILGGEGDDSIRGGDGVDTIEGGAGNDTINGGDDNDTIDGGAGNDVLDGNLGDDVVAGGDGNDTIQGGAGNDTLAGDAGDDSITGGVGSDSVTGGDGNDVINTGNHANPATDYDYPGATVPGLPIGDNDPFPNDDRDVVDGGAGDDIITTGDDDDIVFGGTGNDTIDAGIDDDFVSGGAGNDTIIGGQGVDTLQGDDGDDVIFGGLETDTFDLPDAIDPAPDDNRDTIFGGAGNDTIYGRDDADSISGGTGDDLIFGGIDDDTIAGNQGNDTLYGDQGNDTLTGSLDDDLVYGGTGDDFIQGGSGFDTLYGDEGNDRIQGGNDDDQIFGGVGDDSIQGGGGNDTIDGGEGNDLIGAFDGDDSILGGEGDDVIRSQGGDDSIFGGDGNDQIFAGAGNDTVAGNMGDDTIFGGDGDDSLTGSFGNDSVYGGAGNDFIQGGADTDLLDGGDGDDRIQGDNGDDLIFGGAGNDSIQGGGGNDVIDGGTGDDIIGGFTGDDSILGGDGNDVIRSGGGSDTVDGGAGNDQIFTDEGNSNLPDKDYPGDGLAADPDPFDNRDTVFGGDGDDTIRTGDDADTIFGGDGSDNIDAGVDDDVISSGDGADVVRGGFGNDTFTDVSSGDVIFGGEDPDDGDIDRFNFDQATLDKIDRIETNGGAGDAEELRESGTIFFKDGTTATFEEIEAPCFTPGTLIATPKGERLVEDLRVGDKIITRDNGIQEIAWYGQKEFTGKELAAKPHMKPILVKAGSLGHGLPERDMMLSPNHRLLVSSEKTQLYFEEREVLAAAKHMVGAQGIHTVDVMRTTYIHFMFEQHEVVLSNGAWTESFHPGDYSLNGLGNSQRNEIFELFPELKTEAGLQGYQSARKALKKHEAKLLMK</sequence>
<reference evidence="10" key="1">
    <citation type="submission" date="2021-10" db="EMBL/GenBank/DDBJ databases">
        <title>Loktanella gaetbuli sp. nov., isolated from a tidal flat.</title>
        <authorList>
            <person name="Park S."/>
            <person name="Yoon J.-H."/>
        </authorList>
    </citation>
    <scope>NUCLEOTIDE SEQUENCE</scope>
    <source>
        <strain evidence="10">TSTF-M6</strain>
    </source>
</reference>
<dbReference type="SUPFAM" id="SSF51120">
    <property type="entry name" value="beta-Roll"/>
    <property type="match status" value="11"/>
</dbReference>
<dbReference type="InterPro" id="IPR028992">
    <property type="entry name" value="Hedgehog/Intein_dom"/>
</dbReference>
<keyword evidence="3" id="KW-0964">Secreted</keyword>
<dbReference type="Pfam" id="PF00353">
    <property type="entry name" value="HemolysinCabind"/>
    <property type="match status" value="26"/>
</dbReference>
<feature type="compositionally biased region" description="Low complexity" evidence="8">
    <location>
        <begin position="2331"/>
        <end position="2344"/>
    </location>
</feature>
<dbReference type="Proteomes" id="UP001138961">
    <property type="component" value="Unassembled WGS sequence"/>
</dbReference>
<evidence type="ECO:0000313" key="11">
    <source>
        <dbReference type="Proteomes" id="UP001138961"/>
    </source>
</evidence>
<feature type="region of interest" description="Disordered" evidence="8">
    <location>
        <begin position="2501"/>
        <end position="2520"/>
    </location>
</feature>
<name>A0ABS8BQR8_9RHOB</name>
<dbReference type="InterPro" id="IPR036844">
    <property type="entry name" value="Hint_dom_sf"/>
</dbReference>
<feature type="region of interest" description="Disordered" evidence="8">
    <location>
        <begin position="1139"/>
        <end position="1224"/>
    </location>
</feature>
<feature type="compositionally biased region" description="Acidic residues" evidence="8">
    <location>
        <begin position="2245"/>
        <end position="2262"/>
    </location>
</feature>
<feature type="region of interest" description="Disordered" evidence="8">
    <location>
        <begin position="1052"/>
        <end position="1074"/>
    </location>
</feature>
<dbReference type="RefSeq" id="WP_226747078.1">
    <property type="nucleotide sequence ID" value="NZ_JAJATZ010000001.1"/>
</dbReference>
<dbReference type="InterPro" id="IPR002126">
    <property type="entry name" value="Cadherin-like_dom"/>
</dbReference>
<keyword evidence="11" id="KW-1185">Reference proteome</keyword>
<dbReference type="InterPro" id="IPR050557">
    <property type="entry name" value="RTX_toxin/Mannuronan_C5-epim"/>
</dbReference>
<comment type="caution">
    <text evidence="10">The sequence shown here is derived from an EMBL/GenBank/DDBJ whole genome shotgun (WGS) entry which is preliminary data.</text>
</comment>
<dbReference type="SUPFAM" id="SSF51294">
    <property type="entry name" value="Hedgehog/intein (Hint) domain"/>
    <property type="match status" value="1"/>
</dbReference>